<dbReference type="Proteomes" id="UP000460416">
    <property type="component" value="Unassembled WGS sequence"/>
</dbReference>
<dbReference type="InterPro" id="IPR000330">
    <property type="entry name" value="SNF2_N"/>
</dbReference>
<feature type="domain" description="Helicase ATP-binding" evidence="2">
    <location>
        <begin position="266"/>
        <end position="419"/>
    </location>
</feature>
<dbReference type="SMART" id="SM00487">
    <property type="entry name" value="DEXDc"/>
    <property type="match status" value="1"/>
</dbReference>
<dbReference type="Gene3D" id="3.40.50.300">
    <property type="entry name" value="P-loop containing nucleotide triphosphate hydrolases"/>
    <property type="match status" value="2"/>
</dbReference>
<evidence type="ECO:0000313" key="5">
    <source>
        <dbReference type="Proteomes" id="UP000460416"/>
    </source>
</evidence>
<dbReference type="Gene3D" id="3.30.870.10">
    <property type="entry name" value="Endonuclease Chain A"/>
    <property type="match status" value="1"/>
</dbReference>
<dbReference type="SMART" id="SM00490">
    <property type="entry name" value="HELICc"/>
    <property type="match status" value="1"/>
</dbReference>
<reference evidence="4 5" key="1">
    <citation type="submission" date="2019-07" db="EMBL/GenBank/DDBJ databases">
        <title>Gramella aestuarii sp. nov., isolated from a tidal flat, and emended description of Gramella echinicola.</title>
        <authorList>
            <person name="Liu L."/>
        </authorList>
    </citation>
    <scope>NUCLEOTIDE SEQUENCE [LARGE SCALE GENOMIC DNA]</scope>
    <source>
        <strain evidence="4 5">BS12</strain>
    </source>
</reference>
<keyword evidence="4" id="KW-0347">Helicase</keyword>
<dbReference type="InterPro" id="IPR014001">
    <property type="entry name" value="Helicase_ATP-bd"/>
</dbReference>
<proteinExistence type="predicted"/>
<protein>
    <submittedName>
        <fullName evidence="4">Helicase</fullName>
    </submittedName>
</protein>
<dbReference type="RefSeq" id="WP_156274925.1">
    <property type="nucleotide sequence ID" value="NZ_BAABGI010000001.1"/>
</dbReference>
<dbReference type="Pfam" id="PF13091">
    <property type="entry name" value="PLDc_2"/>
    <property type="match status" value="1"/>
</dbReference>
<dbReference type="InterPro" id="IPR049730">
    <property type="entry name" value="SNF2/RAD54-like_C"/>
</dbReference>
<keyword evidence="4" id="KW-0067">ATP-binding</keyword>
<dbReference type="PANTHER" id="PTHR45766">
    <property type="entry name" value="DNA ANNEALING HELICASE AND ENDONUCLEASE ZRANB3 FAMILY MEMBER"/>
    <property type="match status" value="1"/>
</dbReference>
<feature type="domain" description="Helicase C-terminal" evidence="3">
    <location>
        <begin position="675"/>
        <end position="851"/>
    </location>
</feature>
<dbReference type="Pfam" id="PF00176">
    <property type="entry name" value="SNF2-rel_dom"/>
    <property type="match status" value="1"/>
</dbReference>
<evidence type="ECO:0000259" key="3">
    <source>
        <dbReference type="PROSITE" id="PS51194"/>
    </source>
</evidence>
<dbReference type="EMBL" id="VJVW01000002">
    <property type="protein sequence ID" value="MUP42058.1"/>
    <property type="molecule type" value="Genomic_DNA"/>
</dbReference>
<dbReference type="SUPFAM" id="SSF52540">
    <property type="entry name" value="P-loop containing nucleoside triphosphate hydrolases"/>
    <property type="match status" value="2"/>
</dbReference>
<gene>
    <name evidence="4" type="ORF">FLP08_05695</name>
</gene>
<dbReference type="Pfam" id="PF00271">
    <property type="entry name" value="Helicase_C"/>
    <property type="match status" value="1"/>
</dbReference>
<dbReference type="PROSITE" id="PS51192">
    <property type="entry name" value="HELICASE_ATP_BIND_1"/>
    <property type="match status" value="1"/>
</dbReference>
<dbReference type="GO" id="GO:0016787">
    <property type="term" value="F:hydrolase activity"/>
    <property type="evidence" value="ECO:0007669"/>
    <property type="project" value="UniProtKB-KW"/>
</dbReference>
<dbReference type="InterPro" id="IPR027417">
    <property type="entry name" value="P-loop_NTPase"/>
</dbReference>
<keyword evidence="1" id="KW-0378">Hydrolase</keyword>
<dbReference type="PANTHER" id="PTHR45766:SF6">
    <property type="entry name" value="SWI_SNF-RELATED MATRIX-ASSOCIATED ACTIN-DEPENDENT REGULATOR OF CHROMATIN SUBFAMILY A-LIKE PROTEIN 1"/>
    <property type="match status" value="1"/>
</dbReference>
<evidence type="ECO:0000313" key="4">
    <source>
        <dbReference type="EMBL" id="MUP42058.1"/>
    </source>
</evidence>
<dbReference type="OrthoDB" id="9814088at2"/>
<organism evidence="4 5">
    <name type="scientific">Christiangramia aestuarii</name>
    <dbReference type="NCBI Taxonomy" id="1028746"/>
    <lineage>
        <taxon>Bacteria</taxon>
        <taxon>Pseudomonadati</taxon>
        <taxon>Bacteroidota</taxon>
        <taxon>Flavobacteriia</taxon>
        <taxon>Flavobacteriales</taxon>
        <taxon>Flavobacteriaceae</taxon>
        <taxon>Christiangramia</taxon>
    </lineage>
</organism>
<dbReference type="PROSITE" id="PS51194">
    <property type="entry name" value="HELICASE_CTER"/>
    <property type="match status" value="1"/>
</dbReference>
<accession>A0A7K1LMU8</accession>
<dbReference type="GO" id="GO:0004386">
    <property type="term" value="F:helicase activity"/>
    <property type="evidence" value="ECO:0007669"/>
    <property type="project" value="UniProtKB-KW"/>
</dbReference>
<keyword evidence="4" id="KW-0547">Nucleotide-binding</keyword>
<sequence>MSTKFFTNKNENTLFNKFKGVFENNTDIEFFDALVGYFRASGYFKIRPLLENVPNIRILVGINVDQILARYQSKGLLFQGDATQTLKEFLAETKKDIQTAKYSKEVEEGILQFVEDICTKKIEIKAHPSKKLHAKIYIFKPENWNEHRPGSVITGSSNLTDSGLGSNKDQFNYEFNVKLRDYDDVKFASEEFEQLWLEGISILPAEIEKIKKDTYLNDDFTPFEIYIKFLIEYFGKSVEFDPNSITDLPEGFKRLSYQVDAVNQGYDLLNEHNGFFLSDVVGLGKTVVGTLIAKKFFYSNDFPSHISNILIIVPPALKHNWVDTLDKFQLQNYKIITNGSLHKIRDPKKYDLVIVDEAHKFRNDTAEAYNDLQKICKTETKRRLKNGGFAKKKVMLISATPLNNRPADIANQIYLFQDSKDSSLEISNLQHFFRERIDLYNKLKKSRDIAEVQAGVQDIYEDIREKVIKPLTIRRTRTDLKIHELYSEDLKEQGIEFPDIEKPRKIFYKLDPELEALYDRTMQLLSDEEKGIKYFRYQAIKFLKEPERSKYKSAEVASFALAKLMRTLLVKRIDSSFHAFKKSLQRFTDATRMMLKMFDKGVIYIAPNVNVNEYLMEEREEELMEKLNNLREKDPTINIYTPDDFQEAFLKGLKRDFELLEPLNDHWQTVTEDPKLDEFLHQLNNGLMDKGINPQRKLVIFSESKETTYYLEDKLKEAGHTDVLEVSSDNRGQAREIIQENFDANIKRTDYRNNYNIIIATEVLAEGINLHRSNVIVNYDTPWNSTRLMQRIGRVNRIGSVAPRIYIYNFYPTAKVNSDIELEKKAIMKLQAFHSALGEDSEIYSPDEETQSFGLFEKDVDDQRDERLAYLMELRKFKTENPQEFRRIKNMPLRARVGRKDRLKNKSTICFMRNSKRDAFYWVKPDNSIEELSFVETAKEFHTVTTEKAIDLPDFHHKQVQIAHSDFDEKIKEDLTAAQVVDTTQGPNEKKALKYLDGFLSIPFVTDVEKDKIKAAKTAIKLGKFQKLQREVNKLKRDTKKTKVKAVDLVDTLIRIIDQYPIASMVNEDRPSISIRSFEQLKPEIIISESFEFTK</sequence>
<evidence type="ECO:0000259" key="2">
    <source>
        <dbReference type="PROSITE" id="PS51192"/>
    </source>
</evidence>
<dbReference type="AlphaFoldDB" id="A0A7K1LMU8"/>
<dbReference type="CDD" id="cd18793">
    <property type="entry name" value="SF2_C_SNF"/>
    <property type="match status" value="1"/>
</dbReference>
<dbReference type="InterPro" id="IPR025202">
    <property type="entry name" value="PLD-like_dom"/>
</dbReference>
<name>A0A7K1LMU8_9FLAO</name>
<dbReference type="InterPro" id="IPR001650">
    <property type="entry name" value="Helicase_C-like"/>
</dbReference>
<dbReference type="CDD" id="cd09178">
    <property type="entry name" value="PLDc_N_Snf2_like"/>
    <property type="match status" value="1"/>
</dbReference>
<dbReference type="GO" id="GO:0005524">
    <property type="term" value="F:ATP binding"/>
    <property type="evidence" value="ECO:0007669"/>
    <property type="project" value="InterPro"/>
</dbReference>
<evidence type="ECO:0000256" key="1">
    <source>
        <dbReference type="ARBA" id="ARBA00022801"/>
    </source>
</evidence>
<comment type="caution">
    <text evidence="4">The sequence shown here is derived from an EMBL/GenBank/DDBJ whole genome shotgun (WGS) entry which is preliminary data.</text>
</comment>
<keyword evidence="5" id="KW-1185">Reference proteome</keyword>